<keyword evidence="1" id="KW-0234">DNA repair</keyword>
<dbReference type="Gene3D" id="3.40.50.300">
    <property type="entry name" value="P-loop containing nucleotide triphosphate hydrolases"/>
    <property type="match status" value="1"/>
</dbReference>
<dbReference type="PANTHER" id="PTHR10492">
    <property type="match status" value="1"/>
</dbReference>
<dbReference type="EC" id="5.6.2.3" evidence="1"/>
<comment type="catalytic activity">
    <reaction evidence="1">
        <text>ATP + H2O = ADP + phosphate + H(+)</text>
        <dbReference type="Rhea" id="RHEA:13065"/>
        <dbReference type="ChEBI" id="CHEBI:15377"/>
        <dbReference type="ChEBI" id="CHEBI:15378"/>
        <dbReference type="ChEBI" id="CHEBI:30616"/>
        <dbReference type="ChEBI" id="CHEBI:43474"/>
        <dbReference type="ChEBI" id="CHEBI:456216"/>
        <dbReference type="EC" id="5.6.2.3"/>
    </reaction>
</comment>
<reference evidence="5" key="1">
    <citation type="submission" date="2018-06" db="EMBL/GenBank/DDBJ databases">
        <title>WGS assembly of Brassica rapa FPsc.</title>
        <authorList>
            <person name="Bowman J."/>
            <person name="Kohchi T."/>
            <person name="Yamato K."/>
            <person name="Jenkins J."/>
            <person name="Shu S."/>
            <person name="Ishizaki K."/>
            <person name="Yamaoka S."/>
            <person name="Nishihama R."/>
            <person name="Nakamura Y."/>
            <person name="Berger F."/>
            <person name="Adam C."/>
            <person name="Aki S."/>
            <person name="Althoff F."/>
            <person name="Araki T."/>
            <person name="Arteaga-Vazquez M."/>
            <person name="Balasubrmanian S."/>
            <person name="Bauer D."/>
            <person name="Boehm C."/>
            <person name="Briginshaw L."/>
            <person name="Caballero-Perez J."/>
            <person name="Catarino B."/>
            <person name="Chen F."/>
            <person name="Chiyoda S."/>
            <person name="Chovatia M."/>
            <person name="Davies K."/>
            <person name="Delmans M."/>
            <person name="Demura T."/>
            <person name="Dierschke T."/>
            <person name="Dolan L."/>
            <person name="Dorantes-Acosta A."/>
            <person name="Eklund D."/>
            <person name="Florent S."/>
            <person name="Flores-Sandoval E."/>
            <person name="Fujiyama A."/>
            <person name="Fukuzawa H."/>
            <person name="Galik B."/>
            <person name="Grimanelli D."/>
            <person name="Grimwood J."/>
            <person name="Grossniklaus U."/>
            <person name="Hamada T."/>
            <person name="Haseloff J."/>
            <person name="Hetherington A."/>
            <person name="Higo A."/>
            <person name="Hirakawa Y."/>
            <person name="Hundley H."/>
            <person name="Ikeda Y."/>
            <person name="Inoue K."/>
            <person name="Inoue S."/>
            <person name="Ishida S."/>
            <person name="Jia Q."/>
            <person name="Kakita M."/>
            <person name="Kanazawa T."/>
            <person name="Kawai Y."/>
            <person name="Kawashima T."/>
            <person name="Kennedy M."/>
            <person name="Kinose K."/>
            <person name="Kinoshita T."/>
            <person name="Kohara Y."/>
            <person name="Koide E."/>
            <person name="Komatsu K."/>
            <person name="Kopischke S."/>
            <person name="Kubo M."/>
            <person name="Kyozuka J."/>
            <person name="Lagercrantz U."/>
            <person name="Lin S."/>
            <person name="Lindquist E."/>
            <person name="Lipzen A."/>
            <person name="Lu C."/>
            <person name="Luna E."/>
            <person name="Martienssen R."/>
            <person name="Minamino N."/>
            <person name="Mizutani M."/>
            <person name="Mizutani M."/>
            <person name="Mochizuki N."/>
            <person name="Monte I."/>
            <person name="Mosher R."/>
            <person name="Nagasaki H."/>
            <person name="Nakagami H."/>
            <person name="Naramoto S."/>
            <person name="Nishitani K."/>
            <person name="Ohtani M."/>
            <person name="Okamoto T."/>
            <person name="Okumura M."/>
            <person name="Phillips J."/>
            <person name="Pollak B."/>
            <person name="Reinders A."/>
            <person name="Roevekamp M."/>
            <person name="Sano R."/>
            <person name="Sawa S."/>
            <person name="Schmid M."/>
            <person name="Shirakawa M."/>
            <person name="Solano R."/>
            <person name="Spunde A."/>
            <person name="Suetsugu N."/>
            <person name="Sugano S."/>
            <person name="Sugiyama A."/>
            <person name="Sun R."/>
            <person name="Suzuki Y."/>
            <person name="Takenaka M."/>
            <person name="Takezawa D."/>
            <person name="Tomogane H."/>
            <person name="Tsuzuki M."/>
            <person name="Ueda T."/>
            <person name="Umeda M."/>
            <person name="Ward J."/>
            <person name="Watanabe Y."/>
            <person name="Yazaki K."/>
            <person name="Yokoyama R."/>
            <person name="Yoshitake Y."/>
            <person name="Yotsui I."/>
            <person name="Zachgo S."/>
            <person name="Schmutz J."/>
        </authorList>
    </citation>
    <scope>NUCLEOTIDE SEQUENCE [LARGE SCALE GENOMIC DNA]</scope>
</reference>
<dbReference type="GO" id="GO:0005524">
    <property type="term" value="F:ATP binding"/>
    <property type="evidence" value="ECO:0007669"/>
    <property type="project" value="UniProtKB-KW"/>
</dbReference>
<name>A0A397KZS7_BRACM</name>
<dbReference type="CDD" id="cd18809">
    <property type="entry name" value="SF1_C_RecD"/>
    <property type="match status" value="1"/>
</dbReference>
<feature type="domain" description="DNA helicase Pif1-like 2B" evidence="4">
    <location>
        <begin position="844"/>
        <end position="890"/>
    </location>
</feature>
<keyword evidence="1" id="KW-0378">Hydrolase</keyword>
<evidence type="ECO:0000313" key="5">
    <source>
        <dbReference type="EMBL" id="RIA05770.1"/>
    </source>
</evidence>
<feature type="domain" description="Helitron helicase-like" evidence="3">
    <location>
        <begin position="66"/>
        <end position="248"/>
    </location>
</feature>
<comment type="similarity">
    <text evidence="1">Belongs to the helicase family.</text>
</comment>
<feature type="domain" description="DNA helicase Pif1-like DEAD-box helicase" evidence="2">
    <location>
        <begin position="582"/>
        <end position="772"/>
    </location>
</feature>
<dbReference type="GO" id="GO:0000723">
    <property type="term" value="P:telomere maintenance"/>
    <property type="evidence" value="ECO:0007669"/>
    <property type="project" value="InterPro"/>
</dbReference>
<keyword evidence="1" id="KW-0347">Helicase</keyword>
<keyword evidence="1" id="KW-0227">DNA damage</keyword>
<dbReference type="InterPro" id="IPR027417">
    <property type="entry name" value="P-loop_NTPase"/>
</dbReference>
<dbReference type="Proteomes" id="UP000264353">
    <property type="component" value="Unassembled WGS sequence"/>
</dbReference>
<dbReference type="GO" id="GO:0016887">
    <property type="term" value="F:ATP hydrolysis activity"/>
    <property type="evidence" value="ECO:0007669"/>
    <property type="project" value="RHEA"/>
</dbReference>
<keyword evidence="1" id="KW-0547">Nucleotide-binding</keyword>
<dbReference type="InterPro" id="IPR025476">
    <property type="entry name" value="Helitron_helicase-like"/>
</dbReference>
<proteinExistence type="inferred from homology"/>
<dbReference type="InterPro" id="IPR010285">
    <property type="entry name" value="DNA_helicase_pif1-like_DEAD"/>
</dbReference>
<sequence>MDKRDIVLQQKSGKLLRIDEIHASYLALQYPLLFVHGEDGFRLGIKKGVTKATEKLKKKNISMRQFFAFRLHERKNEAHTILNSGRLFQQFVVDAYTTIESNRLRYLRTHQTTLRSDSYDSIKQSENAGRIDMAEQGSSFLLPATFTGGPRYMKNLYLDAMTICKHFGFPDLFITFTCNPKWPEITRHLKSRKLKAEDRSDIICRMFKMKLDSLMDDLTKKNILGKTVSSMYTIEFQKRGLPHAHILLFMHPTAKFPTTDDIDKIISAEIPDKSQEPKLYDIVKDMMIHGPCGAANMKSPCMENGKCSKLYPKSFADKTTVSKEGFPIYRRREDTDRYVEKNGVKCDNRFVIPYNKKLSLRYRAHINVEWCNQAGSIKYLFKYINKGSDRVTVAVEPPDHMALGIPEGEVDQNKRNEFKEFFDCRYVSSSEGSWRIFKFPIHYRSTAVEKLNFHLPGKQTIIFKKKDKLEAVISRKLIENTMFLAWFELCKTWECLSDDIEHHRRKTFNRPGLLLSDHEKKKFALLEIEKILKRCGTSLAKYPSMPQVAKTHSKDSNVLILDERSYDREALLETLDRDVPKMTSEQRKIYDEILDAVNEERGGMFFVSGFGGTGKTFLWKLLSAAIRSRGDIALNVASSGIASLLLQGGRTAHSRFGIPLNPDEFSSCTMAHGSDQANLVKEASLIIWDEAPMMSRYCFEALDRSLSDIIGKQSDKPFGGKVVVFGGDFRKVLPVINGGSRAAIVLASMNSSYLWEHCKVLKLTKNMRLSSGEPNDGIAEIEIPSEFLITDSDEPIEAISKADVNMINDYMLDKLDGEEMIYLSADSIDPTDTKAVNDEALDSDFLNNIKVSGLPNHRLRLKVGCPVMVLRNVDPPEGLMNGTRLQITQLMEFMVAAKIITGSNVGKTVYIPRLLITPSDTRLPFKMRRRQLPLSVAFAITINKSQGQSLSEVGLFLPRPVFSHGQLYVAISRVTSKKGLKILIVDEDGKPQHKTVNVVFKEVFNNI</sequence>
<dbReference type="InterPro" id="IPR049163">
    <property type="entry name" value="Pif1-like_2B_dom"/>
</dbReference>
<dbReference type="GO" id="GO:0006310">
    <property type="term" value="P:DNA recombination"/>
    <property type="evidence" value="ECO:0007669"/>
    <property type="project" value="UniProtKB-KW"/>
</dbReference>
<dbReference type="Pfam" id="PF21530">
    <property type="entry name" value="Pif1_2B_dom"/>
    <property type="match status" value="1"/>
</dbReference>
<keyword evidence="1" id="KW-0067">ATP-binding</keyword>
<accession>A0A397KZS7</accession>
<dbReference type="GO" id="GO:0043139">
    <property type="term" value="F:5'-3' DNA helicase activity"/>
    <property type="evidence" value="ECO:0007669"/>
    <property type="project" value="UniProtKB-EC"/>
</dbReference>
<keyword evidence="1" id="KW-0233">DNA recombination</keyword>
<dbReference type="FunFam" id="3.40.50.300:FF:002884">
    <property type="entry name" value="ATP-dependent DNA helicase"/>
    <property type="match status" value="1"/>
</dbReference>
<dbReference type="Pfam" id="PF05970">
    <property type="entry name" value="PIF1"/>
    <property type="match status" value="1"/>
</dbReference>
<dbReference type="Pfam" id="PF14214">
    <property type="entry name" value="Helitron_like_N"/>
    <property type="match status" value="1"/>
</dbReference>
<evidence type="ECO:0000259" key="4">
    <source>
        <dbReference type="Pfam" id="PF21530"/>
    </source>
</evidence>
<dbReference type="SUPFAM" id="SSF52540">
    <property type="entry name" value="P-loop containing nucleoside triphosphate hydrolases"/>
    <property type="match status" value="2"/>
</dbReference>
<protein>
    <recommendedName>
        <fullName evidence="1">ATP-dependent DNA helicase</fullName>
        <ecNumber evidence="1">5.6.2.3</ecNumber>
    </recommendedName>
</protein>
<gene>
    <name evidence="5" type="ORF">BRARA_K01203</name>
</gene>
<dbReference type="AlphaFoldDB" id="A0A397KZS7"/>
<dbReference type="EMBL" id="KZ863574">
    <property type="protein sequence ID" value="RIA05770.1"/>
    <property type="molecule type" value="Genomic_DNA"/>
</dbReference>
<comment type="cofactor">
    <cofactor evidence="1">
        <name>Mg(2+)</name>
        <dbReference type="ChEBI" id="CHEBI:18420"/>
    </cofactor>
</comment>
<evidence type="ECO:0000256" key="1">
    <source>
        <dbReference type="RuleBase" id="RU363044"/>
    </source>
</evidence>
<dbReference type="PANTHER" id="PTHR10492:SF101">
    <property type="entry name" value="ATP-DEPENDENT DNA HELICASE"/>
    <property type="match status" value="1"/>
</dbReference>
<organism evidence="5">
    <name type="scientific">Brassica campestris</name>
    <name type="common">Field mustard</name>
    <dbReference type="NCBI Taxonomy" id="3711"/>
    <lineage>
        <taxon>Eukaryota</taxon>
        <taxon>Viridiplantae</taxon>
        <taxon>Streptophyta</taxon>
        <taxon>Embryophyta</taxon>
        <taxon>Tracheophyta</taxon>
        <taxon>Spermatophyta</taxon>
        <taxon>Magnoliopsida</taxon>
        <taxon>eudicotyledons</taxon>
        <taxon>Gunneridae</taxon>
        <taxon>Pentapetalae</taxon>
        <taxon>rosids</taxon>
        <taxon>malvids</taxon>
        <taxon>Brassicales</taxon>
        <taxon>Brassicaceae</taxon>
        <taxon>Brassiceae</taxon>
        <taxon>Brassica</taxon>
    </lineage>
</organism>
<evidence type="ECO:0000259" key="3">
    <source>
        <dbReference type="Pfam" id="PF14214"/>
    </source>
</evidence>
<evidence type="ECO:0000259" key="2">
    <source>
        <dbReference type="Pfam" id="PF05970"/>
    </source>
</evidence>
<dbReference type="GO" id="GO:0006281">
    <property type="term" value="P:DNA repair"/>
    <property type="evidence" value="ECO:0007669"/>
    <property type="project" value="UniProtKB-KW"/>
</dbReference>